<dbReference type="PANTHER" id="PTHR24361:SF433">
    <property type="entry name" value="PROTEIN KINASE DOMAIN-CONTAINING PROTEIN"/>
    <property type="match status" value="1"/>
</dbReference>
<dbReference type="SMART" id="SM00220">
    <property type="entry name" value="S_TKc"/>
    <property type="match status" value="1"/>
</dbReference>
<dbReference type="SUPFAM" id="SSF56112">
    <property type="entry name" value="Protein kinase-like (PK-like)"/>
    <property type="match status" value="1"/>
</dbReference>
<dbReference type="InterPro" id="IPR053235">
    <property type="entry name" value="Ser_Thr_kinase"/>
</dbReference>
<evidence type="ECO:0000259" key="9">
    <source>
        <dbReference type="PROSITE" id="PS50011"/>
    </source>
</evidence>
<dbReference type="PANTHER" id="PTHR24361">
    <property type="entry name" value="MITOGEN-ACTIVATED KINASE KINASE KINASE"/>
    <property type="match status" value="1"/>
</dbReference>
<dbReference type="InterPro" id="IPR011009">
    <property type="entry name" value="Kinase-like_dom_sf"/>
</dbReference>
<keyword evidence="6" id="KW-0067">ATP-binding</keyword>
<evidence type="ECO:0000256" key="7">
    <source>
        <dbReference type="ARBA" id="ARBA00047899"/>
    </source>
</evidence>
<gene>
    <name evidence="10" type="ORF">NXS10_00975</name>
</gene>
<evidence type="ECO:0000256" key="4">
    <source>
        <dbReference type="ARBA" id="ARBA00022741"/>
    </source>
</evidence>
<keyword evidence="2" id="KW-0723">Serine/threonine-protein kinase</keyword>
<name>A0ABT2F501_9STRE</name>
<comment type="catalytic activity">
    <reaction evidence="7">
        <text>L-threonyl-[protein] + ATP = O-phospho-L-threonyl-[protein] + ADP + H(+)</text>
        <dbReference type="Rhea" id="RHEA:46608"/>
        <dbReference type="Rhea" id="RHEA-COMP:11060"/>
        <dbReference type="Rhea" id="RHEA-COMP:11605"/>
        <dbReference type="ChEBI" id="CHEBI:15378"/>
        <dbReference type="ChEBI" id="CHEBI:30013"/>
        <dbReference type="ChEBI" id="CHEBI:30616"/>
        <dbReference type="ChEBI" id="CHEBI:61977"/>
        <dbReference type="ChEBI" id="CHEBI:456216"/>
        <dbReference type="EC" id="2.7.11.1"/>
    </reaction>
</comment>
<dbReference type="EMBL" id="JANUXX010000001">
    <property type="protein sequence ID" value="MCS4487553.1"/>
    <property type="molecule type" value="Genomic_DNA"/>
</dbReference>
<reference evidence="10 11" key="1">
    <citation type="journal article" date="2023" name="Int. J. Syst. Evol. Microbiol.">
        <title>Streptococcus sciuri sp. nov., Staphylococcus marylandisciuri sp. nov. and Staphylococcus americanisciuri sp. nov., isolated from faeces of eastern grey squirrel (Sciurus carolinensis).</title>
        <authorList>
            <person name="Volokhov D.V."/>
            <person name="Zagorodnyaya T.A."/>
            <person name="Furtak V.A."/>
            <person name="Nattanmai G."/>
            <person name="Randall L."/>
            <person name="Jose S."/>
            <person name="Gao Y."/>
            <person name="Eisenberg T."/>
            <person name="Delmonte P."/>
            <person name="Blom J."/>
            <person name="Mitchell K.K."/>
        </authorList>
    </citation>
    <scope>NUCLEOTIDE SEQUENCE [LARGE SCALE GENOMIC DNA]</scope>
    <source>
        <strain evidence="10 11">SQ9-PEA</strain>
    </source>
</reference>
<dbReference type="Gene3D" id="1.10.510.10">
    <property type="entry name" value="Transferase(Phosphotransferase) domain 1"/>
    <property type="match status" value="1"/>
</dbReference>
<dbReference type="RefSeq" id="WP_259136685.1">
    <property type="nucleotide sequence ID" value="NZ_JANUXX010000001.1"/>
</dbReference>
<sequence length="441" mass="51409">MEMDSLFEVLSEKLPQMKNSKFDEEGIWTYYLPEHYYDLPNYGFKIHISATLENVLDIAELIFPVLIDKNIRFKFIKSITHLGFLNMGNYGYSQIGKMCTIYPQNIGDLLSLLDICYKKTKKFASVSIPSDFPYMCSSVVYYRYGELKLDKDGDDTGFIDFRKKVIPDTVEIPIADYYIPRLENVAEKYLPLKCLRVRGKSSVYLAIDVSNRNMCVVKKGNFLGEISLSGEDGLDKVYNEYKVLKSLEGLRIFPIVYDVFYKADSLFIVEEYIEGNSLTDIFLSKVNKKISSVILSRILEYVKKIHKQGYIINDLSPDNIIVDKNNYIRFIDGEYPVKEGEYTDIMNLVGTPGFTKAKYSHRDKDLYSFICICYFAFHSTHYSELREETKEDFIEKIDENPRFLEDIAINIDEILGMKEKDFFTNSYETKLKILENIIQRY</sequence>
<evidence type="ECO:0000256" key="5">
    <source>
        <dbReference type="ARBA" id="ARBA00022777"/>
    </source>
</evidence>
<dbReference type="Proteomes" id="UP001206548">
    <property type="component" value="Unassembled WGS sequence"/>
</dbReference>
<evidence type="ECO:0000256" key="1">
    <source>
        <dbReference type="ARBA" id="ARBA00012513"/>
    </source>
</evidence>
<dbReference type="Pfam" id="PF25816">
    <property type="entry name" value="RamC_N"/>
    <property type="match status" value="1"/>
</dbReference>
<protein>
    <recommendedName>
        <fullName evidence="1">non-specific serine/threonine protein kinase</fullName>
        <ecNumber evidence="1">2.7.11.1</ecNumber>
    </recommendedName>
</protein>
<proteinExistence type="predicted"/>
<organism evidence="10 11">
    <name type="scientific">Streptococcus sciuri</name>
    <dbReference type="NCBI Taxonomy" id="2973939"/>
    <lineage>
        <taxon>Bacteria</taxon>
        <taxon>Bacillati</taxon>
        <taxon>Bacillota</taxon>
        <taxon>Bacilli</taxon>
        <taxon>Lactobacillales</taxon>
        <taxon>Streptococcaceae</taxon>
        <taxon>Streptococcus</taxon>
    </lineage>
</organism>
<dbReference type="EC" id="2.7.11.1" evidence="1"/>
<keyword evidence="3" id="KW-0808">Transferase</keyword>
<keyword evidence="4" id="KW-0547">Nucleotide-binding</keyword>
<dbReference type="PROSITE" id="PS50011">
    <property type="entry name" value="PROTEIN_KINASE_DOM"/>
    <property type="match status" value="1"/>
</dbReference>
<feature type="domain" description="Protein kinase" evidence="9">
    <location>
        <begin position="189"/>
        <end position="441"/>
    </location>
</feature>
<dbReference type="Pfam" id="PF00069">
    <property type="entry name" value="Pkinase"/>
    <property type="match status" value="1"/>
</dbReference>
<comment type="catalytic activity">
    <reaction evidence="8">
        <text>L-seryl-[protein] + ATP = O-phospho-L-seryl-[protein] + ADP + H(+)</text>
        <dbReference type="Rhea" id="RHEA:17989"/>
        <dbReference type="Rhea" id="RHEA-COMP:9863"/>
        <dbReference type="Rhea" id="RHEA-COMP:11604"/>
        <dbReference type="ChEBI" id="CHEBI:15378"/>
        <dbReference type="ChEBI" id="CHEBI:29999"/>
        <dbReference type="ChEBI" id="CHEBI:30616"/>
        <dbReference type="ChEBI" id="CHEBI:83421"/>
        <dbReference type="ChEBI" id="CHEBI:456216"/>
        <dbReference type="EC" id="2.7.11.1"/>
    </reaction>
</comment>
<dbReference type="InterPro" id="IPR000719">
    <property type="entry name" value="Prot_kinase_dom"/>
</dbReference>
<dbReference type="InterPro" id="IPR057929">
    <property type="entry name" value="RamC_N"/>
</dbReference>
<evidence type="ECO:0000256" key="6">
    <source>
        <dbReference type="ARBA" id="ARBA00022840"/>
    </source>
</evidence>
<evidence type="ECO:0000256" key="8">
    <source>
        <dbReference type="ARBA" id="ARBA00048679"/>
    </source>
</evidence>
<evidence type="ECO:0000256" key="3">
    <source>
        <dbReference type="ARBA" id="ARBA00022679"/>
    </source>
</evidence>
<keyword evidence="5" id="KW-0418">Kinase</keyword>
<evidence type="ECO:0000313" key="11">
    <source>
        <dbReference type="Proteomes" id="UP001206548"/>
    </source>
</evidence>
<keyword evidence="11" id="KW-1185">Reference proteome</keyword>
<comment type="caution">
    <text evidence="10">The sequence shown here is derived from an EMBL/GenBank/DDBJ whole genome shotgun (WGS) entry which is preliminary data.</text>
</comment>
<evidence type="ECO:0000256" key="2">
    <source>
        <dbReference type="ARBA" id="ARBA00022527"/>
    </source>
</evidence>
<accession>A0ABT2F501</accession>
<evidence type="ECO:0000313" key="10">
    <source>
        <dbReference type="EMBL" id="MCS4487553.1"/>
    </source>
</evidence>